<evidence type="ECO:0000313" key="2">
    <source>
        <dbReference type="EMBL" id="KAJ8031114.1"/>
    </source>
</evidence>
<reference evidence="2" key="1">
    <citation type="submission" date="2021-10" db="EMBL/GenBank/DDBJ databases">
        <title>Tropical sea cucumber genome reveals ecological adaptation and Cuvierian tubules defense mechanism.</title>
        <authorList>
            <person name="Chen T."/>
        </authorList>
    </citation>
    <scope>NUCLEOTIDE SEQUENCE</scope>
    <source>
        <strain evidence="2">Nanhai2018</strain>
        <tissue evidence="2">Muscle</tissue>
    </source>
</reference>
<gene>
    <name evidence="2" type="ORF">HOLleu_27733</name>
</gene>
<dbReference type="InterPro" id="IPR007053">
    <property type="entry name" value="LRAT_dom"/>
</dbReference>
<dbReference type="Pfam" id="PF04970">
    <property type="entry name" value="LRAT"/>
    <property type="match status" value="1"/>
</dbReference>
<comment type="caution">
    <text evidence="2">The sequence shown here is derived from an EMBL/GenBank/DDBJ whole genome shotgun (WGS) entry which is preliminary data.</text>
</comment>
<dbReference type="AlphaFoldDB" id="A0A9Q1BR85"/>
<proteinExistence type="predicted"/>
<sequence length="469" mass="52802">MDPDIIVHHPCSCGNNRESKFKTYQNERRELLGAFCTVCGDEWLHKQFLGEASSENFVLLKHQQLYHRKRKEVSSSYCRIRDLTEIKLGDHIRWEEFQGKEQLFLEAIVVGLEAGDALISVVMMQKQGFCELKIGRILINLSKITKIEIVDYKPSADPVELVTARAVAWCDEESAVYNLFTMKSKVFANYCKCGSGDKWKITWLVGSQFTQISMTVLGSSWRSGKEEDCQTIAEKGSTRTKIKTGIVIVANGAAIGFDMDDVMKEKQEDRDAENFINGYIERFGQVLTDCGCNINGALAHNIPGGGIDAITFPTIDVQISVFIASVLKGKIPRAPQNAFGTPAGRAFGKLIHKSLKREDEAVDLKDIHPGDHVVLPGRVRHPRCHAIVVSVNNKTNKIKLIRNTFERGVVEEWVEVSSPILRVTYPLGQAYPAETVIERARSKLGERRYLFARYNCKHFAVWCESKEQA</sequence>
<protein>
    <recommendedName>
        <fullName evidence="1">LRAT domain-containing protein</fullName>
    </recommendedName>
</protein>
<name>A0A9Q1BR85_HOLLE</name>
<dbReference type="Proteomes" id="UP001152320">
    <property type="component" value="Chromosome 13"/>
</dbReference>
<evidence type="ECO:0000259" key="1">
    <source>
        <dbReference type="Pfam" id="PF04970"/>
    </source>
</evidence>
<dbReference type="EMBL" id="JAIZAY010000013">
    <property type="protein sequence ID" value="KAJ8031114.1"/>
    <property type="molecule type" value="Genomic_DNA"/>
</dbReference>
<dbReference type="Gene3D" id="3.90.1720.10">
    <property type="entry name" value="endopeptidase domain like (from Nostoc punctiforme)"/>
    <property type="match status" value="1"/>
</dbReference>
<keyword evidence="3" id="KW-1185">Reference proteome</keyword>
<accession>A0A9Q1BR85</accession>
<feature type="domain" description="LRAT" evidence="1">
    <location>
        <begin position="429"/>
        <end position="466"/>
    </location>
</feature>
<evidence type="ECO:0000313" key="3">
    <source>
        <dbReference type="Proteomes" id="UP001152320"/>
    </source>
</evidence>
<organism evidence="2 3">
    <name type="scientific">Holothuria leucospilota</name>
    <name type="common">Black long sea cucumber</name>
    <name type="synonym">Mertensiothuria leucospilota</name>
    <dbReference type="NCBI Taxonomy" id="206669"/>
    <lineage>
        <taxon>Eukaryota</taxon>
        <taxon>Metazoa</taxon>
        <taxon>Echinodermata</taxon>
        <taxon>Eleutherozoa</taxon>
        <taxon>Echinozoa</taxon>
        <taxon>Holothuroidea</taxon>
        <taxon>Aspidochirotacea</taxon>
        <taxon>Aspidochirotida</taxon>
        <taxon>Holothuriidae</taxon>
        <taxon>Holothuria</taxon>
    </lineage>
</organism>
<dbReference type="OrthoDB" id="421951at2759"/>